<dbReference type="FunFam" id="3.90.190.10:FF:000035">
    <property type="entry name" value="Tyrosine phosphatase, putative"/>
    <property type="match status" value="1"/>
</dbReference>
<dbReference type="PANTHER" id="PTHR31126:SF48">
    <property type="entry name" value="INOSITOL PHOSPHATASE SIW14"/>
    <property type="match status" value="1"/>
</dbReference>
<dbReference type="GO" id="GO:0016791">
    <property type="term" value="F:phosphatase activity"/>
    <property type="evidence" value="ECO:0007669"/>
    <property type="project" value="TreeGrafter"/>
</dbReference>
<keyword evidence="10" id="KW-1185">Reference proteome</keyword>
<dbReference type="AlphaFoldDB" id="A0A0G2EP66"/>
<keyword evidence="3" id="KW-0963">Cytoplasm</keyword>
<dbReference type="GO" id="GO:0052840">
    <property type="term" value="F:inositol diphosphate tetrakisphosphate diphosphatase activity"/>
    <property type="evidence" value="ECO:0007669"/>
    <property type="project" value="TreeGrafter"/>
</dbReference>
<accession>A0A0G2EP66</accession>
<comment type="caution">
    <text evidence="9">The sequence shown here is derived from an EMBL/GenBank/DDBJ whole genome shotgun (WGS) entry which is preliminary data.</text>
</comment>
<dbReference type="OrthoDB" id="6375174at2759"/>
<feature type="domain" description="Tyrosine-protein phosphatase" evidence="8">
    <location>
        <begin position="53"/>
        <end position="202"/>
    </location>
</feature>
<evidence type="ECO:0000256" key="6">
    <source>
        <dbReference type="ARBA" id="ARBA00047342"/>
    </source>
</evidence>
<protein>
    <recommendedName>
        <fullName evidence="2">diphosphoinositol-polyphosphate diphosphatase</fullName>
        <ecNumber evidence="2">3.6.1.52</ecNumber>
    </recommendedName>
</protein>
<comment type="catalytic activity">
    <reaction evidence="7">
        <text>1,5-bis(diphospho)-1D-myo-inositol 2,3,4,6-tetrakisphosphate + H2O = 1-diphospho-1D-myo-inositol 2,3,4,5,6-pentakisphosphate + phosphate + 2 H(+)</text>
        <dbReference type="Rhea" id="RHEA:79699"/>
        <dbReference type="ChEBI" id="CHEBI:15377"/>
        <dbReference type="ChEBI" id="CHEBI:15378"/>
        <dbReference type="ChEBI" id="CHEBI:43474"/>
        <dbReference type="ChEBI" id="CHEBI:74946"/>
        <dbReference type="ChEBI" id="CHEBI:77983"/>
        <dbReference type="EC" id="3.6.1.52"/>
    </reaction>
    <physiologicalReaction direction="left-to-right" evidence="7">
        <dbReference type="Rhea" id="RHEA:79700"/>
    </physiologicalReaction>
</comment>
<dbReference type="GO" id="GO:0005737">
    <property type="term" value="C:cytoplasm"/>
    <property type="evidence" value="ECO:0007669"/>
    <property type="project" value="UniProtKB-SubCell"/>
</dbReference>
<evidence type="ECO:0000313" key="9">
    <source>
        <dbReference type="EMBL" id="KKY23886.1"/>
    </source>
</evidence>
<keyword evidence="4" id="KW-0378">Hydrolase</keyword>
<dbReference type="InterPro" id="IPR004861">
    <property type="entry name" value="Siw14-like"/>
</dbReference>
<dbReference type="Proteomes" id="UP000053317">
    <property type="component" value="Unassembled WGS sequence"/>
</dbReference>
<dbReference type="Pfam" id="PF03162">
    <property type="entry name" value="Y_phosphatase2"/>
    <property type="match status" value="1"/>
</dbReference>
<comment type="catalytic activity">
    <reaction evidence="6">
        <text>5-diphospho-1D-myo-inositol 1,2,3,4,6-pentakisphosphate + H2O = 1D-myo-inositol hexakisphosphate + phosphate + H(+)</text>
        <dbReference type="Rhea" id="RHEA:22384"/>
        <dbReference type="ChEBI" id="CHEBI:15377"/>
        <dbReference type="ChEBI" id="CHEBI:15378"/>
        <dbReference type="ChEBI" id="CHEBI:43474"/>
        <dbReference type="ChEBI" id="CHEBI:58130"/>
        <dbReference type="ChEBI" id="CHEBI:58628"/>
        <dbReference type="EC" id="3.6.1.52"/>
    </reaction>
    <physiologicalReaction direction="left-to-right" evidence="6">
        <dbReference type="Rhea" id="RHEA:22385"/>
    </physiologicalReaction>
</comment>
<dbReference type="PANTHER" id="PTHR31126">
    <property type="entry name" value="TYROSINE-PROTEIN PHOSPHATASE"/>
    <property type="match status" value="1"/>
</dbReference>
<evidence type="ECO:0000313" key="10">
    <source>
        <dbReference type="Proteomes" id="UP000053317"/>
    </source>
</evidence>
<sequence>MSTTSRMPGSWSSSDTEDWNDAVFEEEVLSTSSTLALDKSQPPTPDGTGLPVNFHLIGPGLFRSSYPLMNHFSILESYGFKTIITLVPGDILEENRVFFKNHGINHHQIHVVANKVSDVYPSAETISSIIKIMMNRANHPVLIHCNKGKHRTGCVAAIFRRCTGWPLEACIEEYEKYAALKARDLDKAFISRFDVKELKALALQEGFVTGAFAPPHNLADSSNASAYTNNTFVSYETSSTMNA</sequence>
<dbReference type="EMBL" id="LCWF01000064">
    <property type="protein sequence ID" value="KKY23886.1"/>
    <property type="molecule type" value="Genomic_DNA"/>
</dbReference>
<comment type="similarity">
    <text evidence="5">Belongs to the protein-tyrosine phosphatase family. Atypical dual-specificity phosphatase Siw14-like subfamily.</text>
</comment>
<evidence type="ECO:0000256" key="1">
    <source>
        <dbReference type="ARBA" id="ARBA00004496"/>
    </source>
</evidence>
<evidence type="ECO:0000256" key="5">
    <source>
        <dbReference type="ARBA" id="ARBA00044949"/>
    </source>
</evidence>
<dbReference type="InterPro" id="IPR016130">
    <property type="entry name" value="Tyr_Pase_AS"/>
</dbReference>
<evidence type="ECO:0000256" key="3">
    <source>
        <dbReference type="ARBA" id="ARBA00022490"/>
    </source>
</evidence>
<comment type="subcellular location">
    <subcellularLocation>
        <location evidence="1">Cytoplasm</location>
    </subcellularLocation>
</comment>
<dbReference type="PROSITE" id="PS50054">
    <property type="entry name" value="TYR_PHOSPHATASE_DUAL"/>
    <property type="match status" value="1"/>
</dbReference>
<organism evidence="9 10">
    <name type="scientific">Phaeomoniella chlamydospora</name>
    <name type="common">Phaeoacremonium chlamydosporum</name>
    <dbReference type="NCBI Taxonomy" id="158046"/>
    <lineage>
        <taxon>Eukaryota</taxon>
        <taxon>Fungi</taxon>
        <taxon>Dikarya</taxon>
        <taxon>Ascomycota</taxon>
        <taxon>Pezizomycotina</taxon>
        <taxon>Eurotiomycetes</taxon>
        <taxon>Chaetothyriomycetidae</taxon>
        <taxon>Phaeomoniellales</taxon>
        <taxon>Phaeomoniellaceae</taxon>
        <taxon>Phaeomoniella</taxon>
    </lineage>
</organism>
<dbReference type="InterPro" id="IPR029021">
    <property type="entry name" value="Prot-tyrosine_phosphatase-like"/>
</dbReference>
<reference evidence="9 10" key="2">
    <citation type="submission" date="2015-05" db="EMBL/GenBank/DDBJ databases">
        <authorList>
            <person name="Morales-Cruz A."/>
            <person name="Amrine K.C."/>
            <person name="Cantu D."/>
        </authorList>
    </citation>
    <scope>NUCLEOTIDE SEQUENCE [LARGE SCALE GENOMIC DNA]</scope>
    <source>
        <strain evidence="9">UCRPC4</strain>
    </source>
</reference>
<proteinExistence type="inferred from homology"/>
<dbReference type="InterPro" id="IPR020422">
    <property type="entry name" value="TYR_PHOSPHATASE_DUAL_dom"/>
</dbReference>
<evidence type="ECO:0000256" key="7">
    <source>
        <dbReference type="ARBA" id="ARBA00047927"/>
    </source>
</evidence>
<evidence type="ECO:0000256" key="2">
    <source>
        <dbReference type="ARBA" id="ARBA00012527"/>
    </source>
</evidence>
<dbReference type="PROSITE" id="PS00383">
    <property type="entry name" value="TYR_PHOSPHATASE_1"/>
    <property type="match status" value="1"/>
</dbReference>
<reference evidence="9 10" key="1">
    <citation type="submission" date="2015-05" db="EMBL/GenBank/DDBJ databases">
        <title>Distinctive expansion of gene families associated with plant cell wall degradation and secondary metabolism in the genomes of grapevine trunk pathogens.</title>
        <authorList>
            <person name="Lawrence D.P."/>
            <person name="Travadon R."/>
            <person name="Rolshausen P.E."/>
            <person name="Baumgartner K."/>
        </authorList>
    </citation>
    <scope>NUCLEOTIDE SEQUENCE [LARGE SCALE GENOMIC DNA]</scope>
    <source>
        <strain evidence="9">UCRPC4</strain>
    </source>
</reference>
<name>A0A0G2EP66_PHACM</name>
<dbReference type="EC" id="3.6.1.52" evidence="2"/>
<dbReference type="Gene3D" id="3.90.190.10">
    <property type="entry name" value="Protein tyrosine phosphatase superfamily"/>
    <property type="match status" value="1"/>
</dbReference>
<evidence type="ECO:0000256" key="4">
    <source>
        <dbReference type="ARBA" id="ARBA00022801"/>
    </source>
</evidence>
<gene>
    <name evidence="9" type="ORF">UCRPC4_g02699</name>
</gene>
<evidence type="ECO:0000259" key="8">
    <source>
        <dbReference type="PROSITE" id="PS50054"/>
    </source>
</evidence>
<dbReference type="SUPFAM" id="SSF52799">
    <property type="entry name" value="(Phosphotyrosine protein) phosphatases II"/>
    <property type="match status" value="1"/>
</dbReference>